<dbReference type="InterPro" id="IPR006860">
    <property type="entry name" value="FecR"/>
</dbReference>
<keyword evidence="1" id="KW-0812">Transmembrane</keyword>
<evidence type="ECO:0000313" key="4">
    <source>
        <dbReference type="EMBL" id="AKC86323.1"/>
    </source>
</evidence>
<sequence length="329" mass="35807">MNAEDSEMASQAGEWVVRMHAHDCTEEERAACLRWRARSPAHEATFRGMERAWLRSAGLAANPAIAAALREAERDGMQARRSRRRRWAVPLAMAASLGLVAVLVGPMRLLDDRPTEVQQYGTAVGEQREVVLPDGTAVLLDTDTTLAVRYSKRTRRVELTAGQARFAVTPDAERPFTVSANGGQVTAVGTAFTVRLDAAATTVTLLEGAVVVEGPADAAERRPPARLKPGEQLRFARDGGEWATTIVNLDVAGAWTEGHVFADDWPLSRLVDEVNRYSAVKLRADPAVAELRISGGFRFDDPQALALLLSHSLPVQSAEAGNEIVLRRR</sequence>
<evidence type="ECO:0000259" key="3">
    <source>
        <dbReference type="Pfam" id="PF16220"/>
    </source>
</evidence>
<dbReference type="EMBL" id="CP011144">
    <property type="protein sequence ID" value="AKC86323.1"/>
    <property type="molecule type" value="Genomic_DNA"/>
</dbReference>
<dbReference type="InterPro" id="IPR032623">
    <property type="entry name" value="FecR_N"/>
</dbReference>
<name>A0A0E3Z054_9GAMM</name>
<dbReference type="GO" id="GO:0016989">
    <property type="term" value="F:sigma factor antagonist activity"/>
    <property type="evidence" value="ECO:0007669"/>
    <property type="project" value="TreeGrafter"/>
</dbReference>
<evidence type="ECO:0008006" key="6">
    <source>
        <dbReference type="Google" id="ProtNLM"/>
    </source>
</evidence>
<feature type="transmembrane region" description="Helical" evidence="1">
    <location>
        <begin position="87"/>
        <end position="109"/>
    </location>
</feature>
<dbReference type="OrthoDB" id="9771237at2"/>
<keyword evidence="1" id="KW-1133">Transmembrane helix</keyword>
<evidence type="ECO:0000313" key="5">
    <source>
        <dbReference type="Proteomes" id="UP000033067"/>
    </source>
</evidence>
<accession>A0A0E3Z054</accession>
<dbReference type="Pfam" id="PF16220">
    <property type="entry name" value="DUF4880"/>
    <property type="match status" value="1"/>
</dbReference>
<dbReference type="AlphaFoldDB" id="A0A0E3Z054"/>
<dbReference type="PANTHER" id="PTHR30273:SF2">
    <property type="entry name" value="PROTEIN FECR"/>
    <property type="match status" value="1"/>
</dbReference>
<evidence type="ECO:0000256" key="1">
    <source>
        <dbReference type="SAM" id="Phobius"/>
    </source>
</evidence>
<feature type="domain" description="FecR N-terminal" evidence="3">
    <location>
        <begin position="11"/>
        <end position="51"/>
    </location>
</feature>
<dbReference type="InterPro" id="IPR012373">
    <property type="entry name" value="Ferrdict_sens_TM"/>
</dbReference>
<gene>
    <name evidence="4" type="ORF">WQ53_05570</name>
</gene>
<dbReference type="Gene3D" id="2.60.120.1440">
    <property type="match status" value="1"/>
</dbReference>
<organism evidence="4 5">
    <name type="scientific">Pseudoxanthomonas suwonensis</name>
    <dbReference type="NCBI Taxonomy" id="314722"/>
    <lineage>
        <taxon>Bacteria</taxon>
        <taxon>Pseudomonadati</taxon>
        <taxon>Pseudomonadota</taxon>
        <taxon>Gammaproteobacteria</taxon>
        <taxon>Lysobacterales</taxon>
        <taxon>Lysobacteraceae</taxon>
        <taxon>Pseudoxanthomonas</taxon>
    </lineage>
</organism>
<dbReference type="Pfam" id="PF04773">
    <property type="entry name" value="FecR"/>
    <property type="match status" value="1"/>
</dbReference>
<keyword evidence="5" id="KW-1185">Reference proteome</keyword>
<dbReference type="Proteomes" id="UP000033067">
    <property type="component" value="Chromosome"/>
</dbReference>
<dbReference type="KEGG" id="psuw:WQ53_05570"/>
<evidence type="ECO:0000259" key="2">
    <source>
        <dbReference type="Pfam" id="PF04773"/>
    </source>
</evidence>
<feature type="domain" description="FecR protein" evidence="2">
    <location>
        <begin position="119"/>
        <end position="210"/>
    </location>
</feature>
<dbReference type="PANTHER" id="PTHR30273">
    <property type="entry name" value="PERIPLASMIC SIGNAL SENSOR AND SIGMA FACTOR ACTIVATOR FECR-RELATED"/>
    <property type="match status" value="1"/>
</dbReference>
<reference evidence="4 5" key="1">
    <citation type="journal article" date="2015" name="Genome Announc.">
        <title>Complete Genome Sequence of Pseudoxanthomonas suwonensis Strain J1, a Cellulose-Degrading Bacterium Isolated from Leaf- and Wood-Enriched Soil.</title>
        <authorList>
            <person name="Hou L."/>
            <person name="Jiang J."/>
            <person name="Xu Z."/>
            <person name="Zhou Y."/>
            <person name="Leung F.C."/>
        </authorList>
    </citation>
    <scope>NUCLEOTIDE SEQUENCE [LARGE SCALE GENOMIC DNA]</scope>
    <source>
        <strain evidence="4 5">J1</strain>
    </source>
</reference>
<dbReference type="RefSeq" id="WP_052631150.1">
    <property type="nucleotide sequence ID" value="NZ_CP011144.1"/>
</dbReference>
<dbReference type="PATRIC" id="fig|314722.6.peg.1174"/>
<dbReference type="PIRSF" id="PIRSF018266">
    <property type="entry name" value="FecR"/>
    <property type="match status" value="1"/>
</dbReference>
<proteinExistence type="predicted"/>
<keyword evidence="1" id="KW-0472">Membrane</keyword>
<protein>
    <recommendedName>
        <fullName evidence="6">Anti-FecI sigma factor, FecR</fullName>
    </recommendedName>
</protein>